<name>A0A699ZXD2_HAELA</name>
<sequence>MALKAEQGGKQAAEPLALALELLSNQLQALSMLQHAVDVLLADPALSRLAELRVADSAPELAEAALKVRSL</sequence>
<feature type="non-terminal residue" evidence="1">
    <location>
        <position position="71"/>
    </location>
</feature>
<dbReference type="Proteomes" id="UP000485058">
    <property type="component" value="Unassembled WGS sequence"/>
</dbReference>
<feature type="non-terminal residue" evidence="1">
    <location>
        <position position="1"/>
    </location>
</feature>
<comment type="caution">
    <text evidence="1">The sequence shown here is derived from an EMBL/GenBank/DDBJ whole genome shotgun (WGS) entry which is preliminary data.</text>
</comment>
<accession>A0A699ZXD2</accession>
<gene>
    <name evidence="1" type="ORF">HaLaN_22067</name>
</gene>
<dbReference type="EMBL" id="BLLF01002496">
    <property type="protein sequence ID" value="GFH24299.1"/>
    <property type="molecule type" value="Genomic_DNA"/>
</dbReference>
<dbReference type="AlphaFoldDB" id="A0A699ZXD2"/>
<evidence type="ECO:0000313" key="2">
    <source>
        <dbReference type="Proteomes" id="UP000485058"/>
    </source>
</evidence>
<organism evidence="1 2">
    <name type="scientific">Haematococcus lacustris</name>
    <name type="common">Green alga</name>
    <name type="synonym">Haematococcus pluvialis</name>
    <dbReference type="NCBI Taxonomy" id="44745"/>
    <lineage>
        <taxon>Eukaryota</taxon>
        <taxon>Viridiplantae</taxon>
        <taxon>Chlorophyta</taxon>
        <taxon>core chlorophytes</taxon>
        <taxon>Chlorophyceae</taxon>
        <taxon>CS clade</taxon>
        <taxon>Chlamydomonadales</taxon>
        <taxon>Haematococcaceae</taxon>
        <taxon>Haematococcus</taxon>
    </lineage>
</organism>
<reference evidence="1 2" key="1">
    <citation type="submission" date="2020-02" db="EMBL/GenBank/DDBJ databases">
        <title>Draft genome sequence of Haematococcus lacustris strain NIES-144.</title>
        <authorList>
            <person name="Morimoto D."/>
            <person name="Nakagawa S."/>
            <person name="Yoshida T."/>
            <person name="Sawayama S."/>
        </authorList>
    </citation>
    <scope>NUCLEOTIDE SEQUENCE [LARGE SCALE GENOMIC DNA]</scope>
    <source>
        <strain evidence="1 2">NIES-144</strain>
    </source>
</reference>
<keyword evidence="2" id="KW-1185">Reference proteome</keyword>
<protein>
    <submittedName>
        <fullName evidence="1">Uncharacterized protein</fullName>
    </submittedName>
</protein>
<evidence type="ECO:0000313" key="1">
    <source>
        <dbReference type="EMBL" id="GFH24299.1"/>
    </source>
</evidence>
<proteinExistence type="predicted"/>